<sequence length="83" mass="9181">MNAIPRFNLGLPKHYTPVVFAFFMSGIMAMLMCLVIVAANSGLGLGYFSRVFHAYMLAMPVAFICVLMVRPIVMALVARTIRP</sequence>
<dbReference type="EMBL" id="JBIWXY010000002">
    <property type="protein sequence ID" value="MFJ5446542.1"/>
    <property type="molecule type" value="Genomic_DNA"/>
</dbReference>
<evidence type="ECO:0000256" key="1">
    <source>
        <dbReference type="SAM" id="Phobius"/>
    </source>
</evidence>
<evidence type="ECO:0000313" key="2">
    <source>
        <dbReference type="EMBL" id="MFJ5446542.1"/>
    </source>
</evidence>
<gene>
    <name evidence="2" type="ORF">ACIKP9_09925</name>
</gene>
<name>A0ABW8GMZ1_9PROT</name>
<keyword evidence="1" id="KW-0472">Membrane</keyword>
<feature type="transmembrane region" description="Helical" evidence="1">
    <location>
        <begin position="20"/>
        <end position="48"/>
    </location>
</feature>
<protein>
    <submittedName>
        <fullName evidence="2">DUF2798 domain-containing protein</fullName>
    </submittedName>
</protein>
<keyword evidence="1" id="KW-0812">Transmembrane</keyword>
<comment type="caution">
    <text evidence="2">The sequence shown here is derived from an EMBL/GenBank/DDBJ whole genome shotgun (WGS) entry which is preliminary data.</text>
</comment>
<reference evidence="2 3" key="1">
    <citation type="submission" date="2024-11" db="EMBL/GenBank/DDBJ databases">
        <authorList>
            <person name="Kaparullina E.N."/>
            <person name="Delegan Y.A."/>
            <person name="Doronina N.V."/>
        </authorList>
    </citation>
    <scope>NUCLEOTIDE SEQUENCE [LARGE SCALE GENOMIC DNA]</scope>
    <source>
        <strain evidence="2 3">7sh_L</strain>
    </source>
</reference>
<keyword evidence="3" id="KW-1185">Reference proteome</keyword>
<dbReference type="RefSeq" id="WP_400882092.1">
    <property type="nucleotide sequence ID" value="NZ_JBIWXY010000002.1"/>
</dbReference>
<keyword evidence="1" id="KW-1133">Transmembrane helix</keyword>
<accession>A0ABW8GMZ1</accession>
<feature type="transmembrane region" description="Helical" evidence="1">
    <location>
        <begin position="54"/>
        <end position="78"/>
    </location>
</feature>
<proteinExistence type="predicted"/>
<dbReference type="Pfam" id="PF11391">
    <property type="entry name" value="DUF2798"/>
    <property type="match status" value="1"/>
</dbReference>
<dbReference type="Proteomes" id="UP001617669">
    <property type="component" value="Unassembled WGS sequence"/>
</dbReference>
<organism evidence="2 3">
    <name type="scientific">Methylobacillus methanolivorans</name>
    <dbReference type="NCBI Taxonomy" id="1848927"/>
    <lineage>
        <taxon>Bacteria</taxon>
        <taxon>Pseudomonadati</taxon>
        <taxon>Pseudomonadota</taxon>
        <taxon>Betaproteobacteria</taxon>
        <taxon>Nitrosomonadales</taxon>
        <taxon>Methylophilaceae</taxon>
        <taxon>Methylobacillus</taxon>
    </lineage>
</organism>
<evidence type="ECO:0000313" key="3">
    <source>
        <dbReference type="Proteomes" id="UP001617669"/>
    </source>
</evidence>
<dbReference type="InterPro" id="IPR021529">
    <property type="entry name" value="DUF2798"/>
</dbReference>